<feature type="modified residue" description="Phosphohistidine" evidence="3">
    <location>
        <position position="190"/>
    </location>
</feature>
<accession>A0A5B2ZA43</accession>
<evidence type="ECO:0000256" key="3">
    <source>
        <dbReference type="PROSITE-ProRule" id="PRU00110"/>
    </source>
</evidence>
<feature type="domain" description="Response regulatory" evidence="5">
    <location>
        <begin position="20"/>
        <end position="134"/>
    </location>
</feature>
<dbReference type="SUPFAM" id="SSF47226">
    <property type="entry name" value="Histidine-containing phosphotransfer domain, HPT domain"/>
    <property type="match status" value="1"/>
</dbReference>
<dbReference type="Pfam" id="PF00072">
    <property type="entry name" value="Response_reg"/>
    <property type="match status" value="1"/>
</dbReference>
<evidence type="ECO:0000259" key="6">
    <source>
        <dbReference type="PROSITE" id="PS50894"/>
    </source>
</evidence>
<evidence type="ECO:0000259" key="5">
    <source>
        <dbReference type="PROSITE" id="PS50110"/>
    </source>
</evidence>
<name>A0A5B2ZA43_9GAMM</name>
<dbReference type="Pfam" id="PF01627">
    <property type="entry name" value="Hpt"/>
    <property type="match status" value="1"/>
</dbReference>
<dbReference type="SUPFAM" id="SSF52172">
    <property type="entry name" value="CheY-like"/>
    <property type="match status" value="1"/>
</dbReference>
<keyword evidence="8" id="KW-1185">Reference proteome</keyword>
<dbReference type="InterPro" id="IPR011006">
    <property type="entry name" value="CheY-like_superfamily"/>
</dbReference>
<gene>
    <name evidence="7" type="ORF">F0415_02500</name>
</gene>
<dbReference type="CDD" id="cd00156">
    <property type="entry name" value="REC"/>
    <property type="match status" value="1"/>
</dbReference>
<dbReference type="PANTHER" id="PTHR44591:SF21">
    <property type="entry name" value="TWO-COMPONENT RESPONSE REGULATOR"/>
    <property type="match status" value="1"/>
</dbReference>
<dbReference type="SMART" id="SM00448">
    <property type="entry name" value="REC"/>
    <property type="match status" value="1"/>
</dbReference>
<comment type="caution">
    <text evidence="7">The sequence shown here is derived from an EMBL/GenBank/DDBJ whole genome shotgun (WGS) entry which is preliminary data.</text>
</comment>
<dbReference type="PANTHER" id="PTHR44591">
    <property type="entry name" value="STRESS RESPONSE REGULATOR PROTEIN 1"/>
    <property type="match status" value="1"/>
</dbReference>
<reference evidence="7 8" key="1">
    <citation type="submission" date="2019-09" db="EMBL/GenBank/DDBJ databases">
        <title>Arenimonas chukotkensis sp. nov., a bacterium isolated from Chukotka hot spring, Arctic region, Russia.</title>
        <authorList>
            <person name="Zayulina K.S."/>
            <person name="Prokofeva M.I."/>
            <person name="Elcheninov A.G."/>
            <person name="Novikov A."/>
            <person name="Kochetkova T.V."/>
            <person name="Kublanov I.V."/>
        </authorList>
    </citation>
    <scope>NUCLEOTIDE SEQUENCE [LARGE SCALE GENOMIC DNA]</scope>
    <source>
        <strain evidence="7 8">3729k</strain>
    </source>
</reference>
<reference evidence="7 8" key="2">
    <citation type="submission" date="2019-09" db="EMBL/GenBank/DDBJ databases">
        <authorList>
            <person name="Mazur A."/>
        </authorList>
    </citation>
    <scope>NUCLEOTIDE SEQUENCE [LARGE SCALE GENOMIC DNA]</scope>
    <source>
        <strain evidence="7 8">3729k</strain>
    </source>
</reference>
<dbReference type="PROSITE" id="PS50110">
    <property type="entry name" value="RESPONSE_REGULATORY"/>
    <property type="match status" value="1"/>
</dbReference>
<feature type="domain" description="HPt" evidence="6">
    <location>
        <begin position="151"/>
        <end position="238"/>
    </location>
</feature>
<evidence type="ECO:0000256" key="1">
    <source>
        <dbReference type="ARBA" id="ARBA00022553"/>
    </source>
</evidence>
<protein>
    <submittedName>
        <fullName evidence="7">Response regulator</fullName>
    </submittedName>
</protein>
<proteinExistence type="predicted"/>
<dbReference type="GO" id="GO:0004672">
    <property type="term" value="F:protein kinase activity"/>
    <property type="evidence" value="ECO:0007669"/>
    <property type="project" value="UniProtKB-ARBA"/>
</dbReference>
<dbReference type="Gene3D" id="3.40.50.2300">
    <property type="match status" value="1"/>
</dbReference>
<dbReference type="InterPro" id="IPR001789">
    <property type="entry name" value="Sig_transdc_resp-reg_receiver"/>
</dbReference>
<dbReference type="InterPro" id="IPR008207">
    <property type="entry name" value="Sig_transdc_His_kin_Hpt_dom"/>
</dbReference>
<keyword evidence="2" id="KW-0902">Two-component regulatory system</keyword>
<dbReference type="Gene3D" id="1.20.120.160">
    <property type="entry name" value="HPT domain"/>
    <property type="match status" value="1"/>
</dbReference>
<keyword evidence="1 4" id="KW-0597">Phosphoprotein</keyword>
<evidence type="ECO:0000256" key="2">
    <source>
        <dbReference type="ARBA" id="ARBA00023012"/>
    </source>
</evidence>
<dbReference type="InterPro" id="IPR050595">
    <property type="entry name" value="Bact_response_regulator"/>
</dbReference>
<dbReference type="PROSITE" id="PS50894">
    <property type="entry name" value="HPT"/>
    <property type="match status" value="1"/>
</dbReference>
<evidence type="ECO:0000313" key="8">
    <source>
        <dbReference type="Proteomes" id="UP000322165"/>
    </source>
</evidence>
<evidence type="ECO:0000313" key="7">
    <source>
        <dbReference type="EMBL" id="KAA2285528.1"/>
    </source>
</evidence>
<dbReference type="EMBL" id="VUOD01000002">
    <property type="protein sequence ID" value="KAA2285528.1"/>
    <property type="molecule type" value="Genomic_DNA"/>
</dbReference>
<sequence length="238" mass="25493">MLASIVPGNGHDTCAPMNPGLLLLEDDPVSRGFLSQALAPLGLPVDCAGGIAEAETLARERRHAVWLFDLCLPDGDGRDLLARLRREGRDTPALALTADDVAATDGMLRTMGFRAALSKPVSGEALRRTVSDCLALPAWDDRAALAALADNAEAMRHLRKLFLDELPEQLRQVLACLDAGDVTAARALLHRLKGSCGFVGAAALGQAARALHDEPWDSACRRTFEFRARELLRPGDGI</sequence>
<evidence type="ECO:0000256" key="4">
    <source>
        <dbReference type="PROSITE-ProRule" id="PRU00169"/>
    </source>
</evidence>
<organism evidence="7 8">
    <name type="scientific">Arenimonas fontis</name>
    <dbReference type="NCBI Taxonomy" id="2608255"/>
    <lineage>
        <taxon>Bacteria</taxon>
        <taxon>Pseudomonadati</taxon>
        <taxon>Pseudomonadota</taxon>
        <taxon>Gammaproteobacteria</taxon>
        <taxon>Lysobacterales</taxon>
        <taxon>Lysobacteraceae</taxon>
        <taxon>Arenimonas</taxon>
    </lineage>
</organism>
<dbReference type="Proteomes" id="UP000322165">
    <property type="component" value="Unassembled WGS sequence"/>
</dbReference>
<dbReference type="InterPro" id="IPR036641">
    <property type="entry name" value="HPT_dom_sf"/>
</dbReference>
<dbReference type="GO" id="GO:0000160">
    <property type="term" value="P:phosphorelay signal transduction system"/>
    <property type="evidence" value="ECO:0007669"/>
    <property type="project" value="UniProtKB-KW"/>
</dbReference>
<feature type="modified residue" description="4-aspartylphosphate" evidence="4">
    <location>
        <position position="69"/>
    </location>
</feature>
<dbReference type="AlphaFoldDB" id="A0A5B2ZA43"/>